<evidence type="ECO:0000313" key="3">
    <source>
        <dbReference type="Proteomes" id="UP001187682"/>
    </source>
</evidence>
<protein>
    <submittedName>
        <fullName evidence="2">Uncharacterized protein</fullName>
    </submittedName>
</protein>
<keyword evidence="3" id="KW-1185">Reference proteome</keyword>
<dbReference type="AlphaFoldDB" id="A0AAE8MUZ4"/>
<name>A0AAE8MUZ4_9PEZI</name>
<organism evidence="2 3">
    <name type="scientific">Cephalotrichum gorgonifer</name>
    <dbReference type="NCBI Taxonomy" id="2041049"/>
    <lineage>
        <taxon>Eukaryota</taxon>
        <taxon>Fungi</taxon>
        <taxon>Dikarya</taxon>
        <taxon>Ascomycota</taxon>
        <taxon>Pezizomycotina</taxon>
        <taxon>Sordariomycetes</taxon>
        <taxon>Hypocreomycetidae</taxon>
        <taxon>Microascales</taxon>
        <taxon>Microascaceae</taxon>
        <taxon>Cephalotrichum</taxon>
    </lineage>
</organism>
<evidence type="ECO:0000256" key="1">
    <source>
        <dbReference type="SAM" id="MobiDB-lite"/>
    </source>
</evidence>
<sequence>MAAPTLAQACRALRVPCRPASHFRCVSTATRQPAKTGPPASNPKPKTSQPAKTGPFASGSKPDGQKPKLGGQKLRPASGQKPKPRGPALLPSVLRWAHEHNVGFVGELKTVKLASKKGAKALTVKYSPRQTFSWHHITQYFTHHEHTMTEYWLYRYEEQLADPLWLQLTGSTSVKPVVRNFGKRRIRQGIHAAMAERGYTPVGKVAEVEAADDAGARPTRELKGTVSVTVHDPLLAFSFDRETCLEIGREIVRHVESQGKSQRR</sequence>
<dbReference type="Proteomes" id="UP001187682">
    <property type="component" value="Unassembled WGS sequence"/>
</dbReference>
<feature type="region of interest" description="Disordered" evidence="1">
    <location>
        <begin position="28"/>
        <end position="88"/>
    </location>
</feature>
<comment type="caution">
    <text evidence="2">The sequence shown here is derived from an EMBL/GenBank/DDBJ whole genome shotgun (WGS) entry which is preliminary data.</text>
</comment>
<evidence type="ECO:0000313" key="2">
    <source>
        <dbReference type="EMBL" id="SPO00175.1"/>
    </source>
</evidence>
<proteinExistence type="predicted"/>
<gene>
    <name evidence="2" type="ORF">DNG_03024</name>
</gene>
<accession>A0AAE8MUZ4</accession>
<reference evidence="2" key="1">
    <citation type="submission" date="2018-03" db="EMBL/GenBank/DDBJ databases">
        <authorList>
            <person name="Guldener U."/>
        </authorList>
    </citation>
    <scope>NUCLEOTIDE SEQUENCE</scope>
</reference>
<dbReference type="EMBL" id="ONZQ02000003">
    <property type="protein sequence ID" value="SPO00175.1"/>
    <property type="molecule type" value="Genomic_DNA"/>
</dbReference>